<dbReference type="RefSeq" id="WP_117003787.1">
    <property type="nucleotide sequence ID" value="NZ_BMJS01000042.1"/>
</dbReference>
<evidence type="ECO:0000256" key="1">
    <source>
        <dbReference type="SAM" id="MobiDB-lite"/>
    </source>
</evidence>
<sequence length="392" mass="45558">MQLAFLSEIEDIVQLKRLNPMLMSGIVHQYQEGKYEAVIEAISQYVEETKSIDVYILFMGYAADLFLSAKSLADINTSIKSYDQQLNILSGRLSPLERFDTTLLSGIDIFVQMLDMKITAEIKQVKVFDVDALVESYELLLDTVQSLTSIQLELDSRKSVLTTNKTIKELKFAIKRLLDKEQQNETSTSGVDEASEPVTKQAPQKETKNRYIDEFASVKWYKFVKKVLILQSMINAKRFFEAAIVYEDMQKELTHFDPKDYFPGLFFPLYKNLAPNARTIYKHIEQNSNSLEWHIAKKLYQSDPMRFLRDLPNMAENNYHDEQFHQGDYAEPMQNEERKLMEDVSMLSESEDIRFKEDIVDDQEESLIDDNEIDHLLEEIEGVWDQAGLSKE</sequence>
<dbReference type="AlphaFoldDB" id="A0A8J2Z6K5"/>
<proteinExistence type="predicted"/>
<dbReference type="OrthoDB" id="5620158at2"/>
<evidence type="ECO:0000313" key="3">
    <source>
        <dbReference type="Proteomes" id="UP000636949"/>
    </source>
</evidence>
<feature type="region of interest" description="Disordered" evidence="1">
    <location>
        <begin position="184"/>
        <end position="205"/>
    </location>
</feature>
<evidence type="ECO:0000313" key="2">
    <source>
        <dbReference type="EMBL" id="GGG06454.1"/>
    </source>
</evidence>
<comment type="caution">
    <text evidence="2">The sequence shown here is derived from an EMBL/GenBank/DDBJ whole genome shotgun (WGS) entry which is preliminary data.</text>
</comment>
<name>A0A8J2Z6K5_9GAMM</name>
<reference evidence="2" key="1">
    <citation type="journal article" date="2014" name="Int. J. Syst. Evol. Microbiol.">
        <title>Complete genome sequence of Corynebacterium casei LMG S-19264T (=DSM 44701T), isolated from a smear-ripened cheese.</title>
        <authorList>
            <consortium name="US DOE Joint Genome Institute (JGI-PGF)"/>
            <person name="Walter F."/>
            <person name="Albersmeier A."/>
            <person name="Kalinowski J."/>
            <person name="Ruckert C."/>
        </authorList>
    </citation>
    <scope>NUCLEOTIDE SEQUENCE</scope>
    <source>
        <strain evidence="2">CGMCC 1.15758</strain>
    </source>
</reference>
<organism evidence="2 3">
    <name type="scientific">Cysteiniphilum litorale</name>
    <dbReference type="NCBI Taxonomy" id="2056700"/>
    <lineage>
        <taxon>Bacteria</taxon>
        <taxon>Pseudomonadati</taxon>
        <taxon>Pseudomonadota</taxon>
        <taxon>Gammaproteobacteria</taxon>
        <taxon>Thiotrichales</taxon>
        <taxon>Fastidiosibacteraceae</taxon>
        <taxon>Cysteiniphilum</taxon>
    </lineage>
</organism>
<accession>A0A8J2Z6K5</accession>
<dbReference type="EMBL" id="BMJS01000042">
    <property type="protein sequence ID" value="GGG06454.1"/>
    <property type="molecule type" value="Genomic_DNA"/>
</dbReference>
<gene>
    <name evidence="2" type="ORF">GCM10010995_24980</name>
</gene>
<dbReference type="NCBIfam" id="NF041244">
    <property type="entry name" value="IglI_fam"/>
    <property type="match status" value="1"/>
</dbReference>
<reference evidence="2" key="2">
    <citation type="submission" date="2020-09" db="EMBL/GenBank/DDBJ databases">
        <authorList>
            <person name="Sun Q."/>
            <person name="Zhou Y."/>
        </authorList>
    </citation>
    <scope>NUCLEOTIDE SEQUENCE</scope>
    <source>
        <strain evidence="2">CGMCC 1.15758</strain>
    </source>
</reference>
<dbReference type="Proteomes" id="UP000636949">
    <property type="component" value="Unassembled WGS sequence"/>
</dbReference>
<keyword evidence="3" id="KW-1185">Reference proteome</keyword>
<protein>
    <submittedName>
        <fullName evidence="2">Uncharacterized protein</fullName>
    </submittedName>
</protein>